<dbReference type="Proteomes" id="UP001381693">
    <property type="component" value="Unassembled WGS sequence"/>
</dbReference>
<evidence type="ECO:0000313" key="3">
    <source>
        <dbReference type="EMBL" id="KAK7069727.1"/>
    </source>
</evidence>
<keyword evidence="1" id="KW-0812">Transmembrane</keyword>
<keyword evidence="2" id="KW-0732">Signal</keyword>
<keyword evidence="1" id="KW-1133">Transmembrane helix</keyword>
<keyword evidence="4" id="KW-1185">Reference proteome</keyword>
<gene>
    <name evidence="3" type="ORF">SK128_010147</name>
</gene>
<evidence type="ECO:0000256" key="2">
    <source>
        <dbReference type="SAM" id="SignalP"/>
    </source>
</evidence>
<accession>A0AAN9A4X8</accession>
<evidence type="ECO:0000256" key="1">
    <source>
        <dbReference type="SAM" id="Phobius"/>
    </source>
</evidence>
<name>A0AAN9A4X8_HALRR</name>
<protein>
    <submittedName>
        <fullName evidence="3">Uncharacterized protein</fullName>
    </submittedName>
</protein>
<dbReference type="EMBL" id="JAXCGZ010015904">
    <property type="protein sequence ID" value="KAK7069727.1"/>
    <property type="molecule type" value="Genomic_DNA"/>
</dbReference>
<comment type="caution">
    <text evidence="3">The sequence shown here is derived from an EMBL/GenBank/DDBJ whole genome shotgun (WGS) entry which is preliminary data.</text>
</comment>
<feature type="signal peptide" evidence="2">
    <location>
        <begin position="1"/>
        <end position="18"/>
    </location>
</feature>
<feature type="chain" id="PRO_5043000686" evidence="2">
    <location>
        <begin position="19"/>
        <end position="257"/>
    </location>
</feature>
<evidence type="ECO:0000313" key="4">
    <source>
        <dbReference type="Proteomes" id="UP001381693"/>
    </source>
</evidence>
<reference evidence="3 4" key="1">
    <citation type="submission" date="2023-11" db="EMBL/GenBank/DDBJ databases">
        <title>Halocaridina rubra genome assembly.</title>
        <authorList>
            <person name="Smith C."/>
        </authorList>
    </citation>
    <scope>NUCLEOTIDE SEQUENCE [LARGE SCALE GENOMIC DNA]</scope>
    <source>
        <strain evidence="3">EP-1</strain>
        <tissue evidence="3">Whole</tissue>
    </source>
</reference>
<dbReference type="AlphaFoldDB" id="A0AAN9A4X8"/>
<sequence>MSGTSYAVFLACVGMALAMRTHSLPKSVSSSSLSAGKDPTKVLMKRDFKGSDLGGGGSHASGHGASAPLDSYGTSGPGENGYYYYYYPVDEATGEKDIFGDKKDKCDAAKIMAPLIVIAVFLGIIAANAIGLLPALNLANINFGNLNLPGIQIGTGLGVVAGTGRRDLDDSYYEEYSSWGPLEKLTTIVTSALDSEQCLSRLVCESGKYAEGRTTVLSILEIITPPEYQNRMKIFKDSALKKSDCKTYKCSYTDKLF</sequence>
<proteinExistence type="predicted"/>
<organism evidence="3 4">
    <name type="scientific">Halocaridina rubra</name>
    <name type="common">Hawaiian red shrimp</name>
    <dbReference type="NCBI Taxonomy" id="373956"/>
    <lineage>
        <taxon>Eukaryota</taxon>
        <taxon>Metazoa</taxon>
        <taxon>Ecdysozoa</taxon>
        <taxon>Arthropoda</taxon>
        <taxon>Crustacea</taxon>
        <taxon>Multicrustacea</taxon>
        <taxon>Malacostraca</taxon>
        <taxon>Eumalacostraca</taxon>
        <taxon>Eucarida</taxon>
        <taxon>Decapoda</taxon>
        <taxon>Pleocyemata</taxon>
        <taxon>Caridea</taxon>
        <taxon>Atyoidea</taxon>
        <taxon>Atyidae</taxon>
        <taxon>Halocaridina</taxon>
    </lineage>
</organism>
<keyword evidence="1" id="KW-0472">Membrane</keyword>
<feature type="transmembrane region" description="Helical" evidence="1">
    <location>
        <begin position="111"/>
        <end position="133"/>
    </location>
</feature>